<feature type="compositionally biased region" description="Polar residues" evidence="1">
    <location>
        <begin position="25"/>
        <end position="37"/>
    </location>
</feature>
<keyword evidence="2" id="KW-1133">Transmembrane helix</keyword>
<protein>
    <recommendedName>
        <fullName evidence="3">Transglutaminase-like domain-containing protein</fullName>
    </recommendedName>
</protein>
<dbReference type="AlphaFoldDB" id="A0A430F615"/>
<feature type="compositionally biased region" description="Low complexity" evidence="1">
    <location>
        <begin position="10"/>
        <end position="24"/>
    </location>
</feature>
<comment type="caution">
    <text evidence="4">The sequence shown here is derived from an EMBL/GenBank/DDBJ whole genome shotgun (WGS) entry which is preliminary data.</text>
</comment>
<keyword evidence="2" id="KW-0812">Transmembrane</keyword>
<dbReference type="InterPro" id="IPR002931">
    <property type="entry name" value="Transglutaminase-like"/>
</dbReference>
<organism evidence="4 5">
    <name type="scientific">Bifidobacterium castoris</name>
    <dbReference type="NCBI Taxonomy" id="2306972"/>
    <lineage>
        <taxon>Bacteria</taxon>
        <taxon>Bacillati</taxon>
        <taxon>Actinomycetota</taxon>
        <taxon>Actinomycetes</taxon>
        <taxon>Bifidobacteriales</taxon>
        <taxon>Bifidobacteriaceae</taxon>
        <taxon>Bifidobacterium</taxon>
    </lineage>
</organism>
<dbReference type="SMART" id="SM00460">
    <property type="entry name" value="TGc"/>
    <property type="match status" value="1"/>
</dbReference>
<sequence>MPQPAPQPYPNQSQNGPQPNQYNNWYGQHNQYSQRGPQNPYLTTLYPAAPAPTPTAAAIQTQPKRKFGWIIAVIAAVLAVVLAVTVTLVLRRNDSAPSAKDSAPSAKDIEEIYGTTLTSEHYDLQKPMLNVANSKDFTMHVTSKAIDGVAKSTTINGCSFFCVYTDPTLSMPAMVSHTFDRKHETLRMHGVSQPDGSTDSWLSSDVSMNLGFSGFPAYWLVQWRDENGGKLAKPRVTYFTVKDSQRADVATPQNLVLAVEEDGVLRISWDKVSGAKGYRLHVFQQNTAHDLMLDKVLVDTDKTSIRMDEFDDIKKCGGLGQKECTVDDRSSTRNGSLGSLVSQSEDGAMHCKASKELDLDEAYCSDYDLKELYGGDQELADKFMTQFDPQMDVSNGWIGVTALDDDNHESYVAAKSLEPLKSSIVIGEATWTNRKIDSIVKIGTPWGTLNDETKRMRAKYYVTMLDGYVHEIYEDCSQDTLKDSSLQEYECKVPGTWFTNLRFFQDEGDYHQYSQQVAAFKRSEPKTGLANSALVKAVGEAKAIDSKPLGQNGVEKYKPFGSTPYVRYVAENMLAMHESIDVSEYASSPSAPTIDMVVEEALGQNAYLYAMRGAGADGMRFDCRNDGDRSVLVVEYAENAKTRRDELYTAVMDAAEEINADNDADRVKQIENLLAARAEYDYEAFDDSKQLGYVEAVTRHPRSWGGGVLLDGKGVCASYATCFDAIADQVGLTSLTVIGFVESKDAMSHMWNRVQIDGTWMDTDPTWDDDGDHAGSAYQLKRANGLDLHDTFASGGWMLASSMAAYGGSGE</sequence>
<feature type="transmembrane region" description="Helical" evidence="2">
    <location>
        <begin position="67"/>
        <end position="90"/>
    </location>
</feature>
<evidence type="ECO:0000313" key="5">
    <source>
        <dbReference type="Proteomes" id="UP000288052"/>
    </source>
</evidence>
<dbReference type="Pfam" id="PF01841">
    <property type="entry name" value="Transglut_core"/>
    <property type="match status" value="1"/>
</dbReference>
<evidence type="ECO:0000256" key="1">
    <source>
        <dbReference type="SAM" id="MobiDB-lite"/>
    </source>
</evidence>
<dbReference type="SUPFAM" id="SSF54001">
    <property type="entry name" value="Cysteine proteinases"/>
    <property type="match status" value="1"/>
</dbReference>
<feature type="region of interest" description="Disordered" evidence="1">
    <location>
        <begin position="1"/>
        <end position="41"/>
    </location>
</feature>
<gene>
    <name evidence="4" type="ORF">D2E22_1346</name>
</gene>
<proteinExistence type="predicted"/>
<feature type="domain" description="Transglutaminase-like" evidence="3">
    <location>
        <begin position="708"/>
        <end position="767"/>
    </location>
</feature>
<reference evidence="4 5" key="1">
    <citation type="submission" date="2018-09" db="EMBL/GenBank/DDBJ databases">
        <title>Characterization of the phylogenetic diversity of five novel species belonging to the genus Bifidobacterium.</title>
        <authorList>
            <person name="Lugli G.A."/>
            <person name="Duranti S."/>
            <person name="Milani C."/>
        </authorList>
    </citation>
    <scope>NUCLEOTIDE SEQUENCE [LARGE SCALE GENOMIC DNA]</scope>
    <source>
        <strain evidence="4 5">2020B</strain>
    </source>
</reference>
<evidence type="ECO:0000259" key="3">
    <source>
        <dbReference type="SMART" id="SM00460"/>
    </source>
</evidence>
<keyword evidence="2" id="KW-0472">Membrane</keyword>
<name>A0A430F615_9BIFI</name>
<dbReference type="EMBL" id="QXGI01000005">
    <property type="protein sequence ID" value="RSX47162.1"/>
    <property type="molecule type" value="Genomic_DNA"/>
</dbReference>
<accession>A0A430F615</accession>
<dbReference type="Proteomes" id="UP000288052">
    <property type="component" value="Unassembled WGS sequence"/>
</dbReference>
<evidence type="ECO:0000256" key="2">
    <source>
        <dbReference type="SAM" id="Phobius"/>
    </source>
</evidence>
<evidence type="ECO:0000313" key="4">
    <source>
        <dbReference type="EMBL" id="RSX47162.1"/>
    </source>
</evidence>
<keyword evidence="5" id="KW-1185">Reference proteome</keyword>
<dbReference type="InterPro" id="IPR038765">
    <property type="entry name" value="Papain-like_cys_pep_sf"/>
</dbReference>
<dbReference type="Gene3D" id="3.10.620.30">
    <property type="match status" value="1"/>
</dbReference>